<dbReference type="EMBL" id="CAJGYO010000004">
    <property type="protein sequence ID" value="CAD6224624.1"/>
    <property type="molecule type" value="Genomic_DNA"/>
</dbReference>
<comment type="caution">
    <text evidence="1">The sequence shown here is derived from an EMBL/GenBank/DDBJ whole genome shotgun (WGS) entry which is preliminary data.</text>
</comment>
<keyword evidence="2" id="KW-1185">Reference proteome</keyword>
<accession>A0A811NPZ8</accession>
<dbReference type="AlphaFoldDB" id="A0A811NPZ8"/>
<reference evidence="1" key="1">
    <citation type="submission" date="2020-10" db="EMBL/GenBank/DDBJ databases">
        <authorList>
            <person name="Han B."/>
            <person name="Lu T."/>
            <person name="Zhao Q."/>
            <person name="Huang X."/>
            <person name="Zhao Y."/>
        </authorList>
    </citation>
    <scope>NUCLEOTIDE SEQUENCE</scope>
</reference>
<sequence length="118" mass="12508">MWGECYNSQGHVLGKGGDARNIGEARGDHRRYLVADVARQLCFSSQVPVAGSSGESVKALPPLSASGNTHCRGVALAIADATATNEMATAAAARRGERRLRGCYEWDDLLCACTEEVP</sequence>
<dbReference type="Proteomes" id="UP000604825">
    <property type="component" value="Unassembled WGS sequence"/>
</dbReference>
<evidence type="ECO:0000313" key="2">
    <source>
        <dbReference type="Proteomes" id="UP000604825"/>
    </source>
</evidence>
<proteinExistence type="predicted"/>
<organism evidence="1 2">
    <name type="scientific">Miscanthus lutarioriparius</name>
    <dbReference type="NCBI Taxonomy" id="422564"/>
    <lineage>
        <taxon>Eukaryota</taxon>
        <taxon>Viridiplantae</taxon>
        <taxon>Streptophyta</taxon>
        <taxon>Embryophyta</taxon>
        <taxon>Tracheophyta</taxon>
        <taxon>Spermatophyta</taxon>
        <taxon>Magnoliopsida</taxon>
        <taxon>Liliopsida</taxon>
        <taxon>Poales</taxon>
        <taxon>Poaceae</taxon>
        <taxon>PACMAD clade</taxon>
        <taxon>Panicoideae</taxon>
        <taxon>Andropogonodae</taxon>
        <taxon>Andropogoneae</taxon>
        <taxon>Saccharinae</taxon>
        <taxon>Miscanthus</taxon>
    </lineage>
</organism>
<protein>
    <submittedName>
        <fullName evidence="1">Uncharacterized protein</fullName>
    </submittedName>
</protein>
<evidence type="ECO:0000313" key="1">
    <source>
        <dbReference type="EMBL" id="CAD6224624.1"/>
    </source>
</evidence>
<gene>
    <name evidence="1" type="ORF">NCGR_LOCUS16888</name>
</gene>
<name>A0A811NPZ8_9POAL</name>